<evidence type="ECO:0000313" key="3">
    <source>
        <dbReference type="Proteomes" id="UP000469558"/>
    </source>
</evidence>
<dbReference type="CDD" id="cd05325">
    <property type="entry name" value="carb_red_sniffer_like_SDR_c"/>
    <property type="match status" value="1"/>
</dbReference>
<dbReference type="GO" id="GO:0016491">
    <property type="term" value="F:oxidoreductase activity"/>
    <property type="evidence" value="ECO:0007669"/>
    <property type="project" value="TreeGrafter"/>
</dbReference>
<accession>A0A8T9BZS8</accession>
<evidence type="ECO:0000313" key="2">
    <source>
        <dbReference type="EMBL" id="TVY73252.1"/>
    </source>
</evidence>
<comment type="similarity">
    <text evidence="1">Belongs to the short-chain dehydrogenases/reductases (SDR) family.</text>
</comment>
<dbReference type="Gene3D" id="3.40.50.720">
    <property type="entry name" value="NAD(P)-binding Rossmann-like Domain"/>
    <property type="match status" value="1"/>
</dbReference>
<dbReference type="GO" id="GO:0005737">
    <property type="term" value="C:cytoplasm"/>
    <property type="evidence" value="ECO:0007669"/>
    <property type="project" value="TreeGrafter"/>
</dbReference>
<dbReference type="Proteomes" id="UP000469558">
    <property type="component" value="Unassembled WGS sequence"/>
</dbReference>
<comment type="caution">
    <text evidence="2">The sequence shown here is derived from an EMBL/GenBank/DDBJ whole genome shotgun (WGS) entry which is preliminary data.</text>
</comment>
<dbReference type="InterPro" id="IPR051468">
    <property type="entry name" value="Fungal_SecMetab_SDRs"/>
</dbReference>
<dbReference type="SUPFAM" id="SSF51735">
    <property type="entry name" value="NAD(P)-binding Rossmann-fold domains"/>
    <property type="match status" value="1"/>
</dbReference>
<dbReference type="PANTHER" id="PTHR43544">
    <property type="entry name" value="SHORT-CHAIN DEHYDROGENASE/REDUCTASE"/>
    <property type="match status" value="1"/>
</dbReference>
<gene>
    <name evidence="2" type="primary">gsfK</name>
    <name evidence="2" type="ORF">LSUE1_G005056</name>
</gene>
<dbReference type="PANTHER" id="PTHR43544:SF26">
    <property type="entry name" value="SHORT CHAIN DEHYDROGENASE_REDUCTASE FAMILY OXIDOREDUCTASE (JCVI)"/>
    <property type="match status" value="1"/>
</dbReference>
<evidence type="ECO:0000256" key="1">
    <source>
        <dbReference type="ARBA" id="ARBA00006484"/>
    </source>
</evidence>
<reference evidence="2 3" key="1">
    <citation type="submission" date="2018-05" db="EMBL/GenBank/DDBJ databases">
        <title>Genome sequencing and assembly of the regulated plant pathogen Lachnellula willkommii and related sister species for the development of diagnostic species identification markers.</title>
        <authorList>
            <person name="Giroux E."/>
            <person name="Bilodeau G."/>
        </authorList>
    </citation>
    <scope>NUCLEOTIDE SEQUENCE [LARGE SCALE GENOMIC DNA]</scope>
    <source>
        <strain evidence="2 3">CBS 268.59</strain>
    </source>
</reference>
<proteinExistence type="inferred from homology"/>
<keyword evidence="3" id="KW-1185">Reference proteome</keyword>
<name>A0A8T9BZS8_9HELO</name>
<protein>
    <submittedName>
        <fullName evidence="2">Short chain dehydrogenase gsfK</fullName>
    </submittedName>
</protein>
<dbReference type="InterPro" id="IPR002347">
    <property type="entry name" value="SDR_fam"/>
</dbReference>
<dbReference type="InterPro" id="IPR036291">
    <property type="entry name" value="NAD(P)-bd_dom_sf"/>
</dbReference>
<organism evidence="2 3">
    <name type="scientific">Lachnellula suecica</name>
    <dbReference type="NCBI Taxonomy" id="602035"/>
    <lineage>
        <taxon>Eukaryota</taxon>
        <taxon>Fungi</taxon>
        <taxon>Dikarya</taxon>
        <taxon>Ascomycota</taxon>
        <taxon>Pezizomycotina</taxon>
        <taxon>Leotiomycetes</taxon>
        <taxon>Helotiales</taxon>
        <taxon>Lachnaceae</taxon>
        <taxon>Lachnellula</taxon>
    </lineage>
</organism>
<dbReference type="Pfam" id="PF00106">
    <property type="entry name" value="adh_short"/>
    <property type="match status" value="1"/>
</dbReference>
<dbReference type="EMBL" id="QGMK01001137">
    <property type="protein sequence ID" value="TVY73252.1"/>
    <property type="molecule type" value="Genomic_DNA"/>
</dbReference>
<dbReference type="AlphaFoldDB" id="A0A8T9BZS8"/>
<dbReference type="OrthoDB" id="9876299at2759"/>
<dbReference type="PRINTS" id="PR00081">
    <property type="entry name" value="GDHRDH"/>
</dbReference>
<sequence>MAPTIVLITGANRGIGKGLLSLYLAKPNHTVIAANRDPSHPTSKALFDLPKAEGTSLILVKIDATVPTDAADAVNSLASQGINHVDILIANAGIAYLWPTVADVKVADMQKHFETNVYGVVYLYQAFLPVLKKSNNPRWVSIGSGSGFLTLLANSCSVKNMIPVQNAAYGPSKVVLHWLTKAIQIEEPVITAFPIDPGWVQTDMGNLGAELRGLEKAILTVEESVAGLMKVIDAATKETHSGRLWKYDGEQVQW</sequence>